<name>A0ABT7VM93_9LACO</name>
<sequence length="201" mass="21914">MKKHWVKVGGIIILAVVLMVIVGLVSFRTVVPTGVLIAPLGGLVAVAVTIGVGTVPGVLTVVVAGIILHFLQNADWLLVLNFLLLTLFIGWLIGWRLPRGQRVTHQQLIWLGIVSGITEFLITVCLTALFGWQTGGSWLVFVRLNLLSTVLTVLCDAVFIGPLAFIFRWLADQLLPPEEDGSNDHHGAVEIDLSEKKKNQK</sequence>
<reference evidence="3 4" key="2">
    <citation type="submission" date="2023-06" db="EMBL/GenBank/DDBJ databases">
        <title>Identification and characterization of horizontal gene transfer across gut microbiota members of farm animals based on homology search.</title>
        <authorList>
            <person name="Schwarzerova J."/>
            <person name="Nykrynova M."/>
            <person name="Jureckova K."/>
            <person name="Cejkova D."/>
            <person name="Rychlik I."/>
        </authorList>
    </citation>
    <scope>NUCLEOTIDE SEQUENCE [LARGE SCALE GENOMIC DNA]</scope>
    <source>
        <strain evidence="3 4">105_WCHN</strain>
    </source>
</reference>
<evidence type="ECO:0008006" key="5">
    <source>
        <dbReference type="Google" id="ProtNLM"/>
    </source>
</evidence>
<feature type="transmembrane region" description="Helical" evidence="2">
    <location>
        <begin position="76"/>
        <end position="97"/>
    </location>
</feature>
<reference evidence="4" key="1">
    <citation type="submission" date="2023-06" db="EMBL/GenBank/DDBJ databases">
        <title>Identification and characterization of horizontal gene transfer across gut microbiota members of farm animals based on homology search.</title>
        <authorList>
            <person name="Zeman M."/>
            <person name="Kubasova T."/>
            <person name="Jahodarova E."/>
            <person name="Nykrynova M."/>
            <person name="Rychlik I."/>
        </authorList>
    </citation>
    <scope>NUCLEOTIDE SEQUENCE [LARGE SCALE GENOMIC DNA]</scope>
    <source>
        <strain evidence="4">105_WCHN</strain>
    </source>
</reference>
<dbReference type="RefSeq" id="WP_289558891.1">
    <property type="nucleotide sequence ID" value="NZ_JAUDEO010000004.1"/>
</dbReference>
<keyword evidence="4" id="KW-1185">Reference proteome</keyword>
<evidence type="ECO:0000313" key="4">
    <source>
        <dbReference type="Proteomes" id="UP001529423"/>
    </source>
</evidence>
<dbReference type="Proteomes" id="UP001529423">
    <property type="component" value="Unassembled WGS sequence"/>
</dbReference>
<proteinExistence type="predicted"/>
<keyword evidence="2" id="KW-0812">Transmembrane</keyword>
<evidence type="ECO:0000256" key="2">
    <source>
        <dbReference type="SAM" id="Phobius"/>
    </source>
</evidence>
<organism evidence="3 4">
    <name type="scientific">Limosilactobacillus panis</name>
    <dbReference type="NCBI Taxonomy" id="47493"/>
    <lineage>
        <taxon>Bacteria</taxon>
        <taxon>Bacillati</taxon>
        <taxon>Bacillota</taxon>
        <taxon>Bacilli</taxon>
        <taxon>Lactobacillales</taxon>
        <taxon>Lactobacillaceae</taxon>
        <taxon>Limosilactobacillus</taxon>
    </lineage>
</organism>
<feature type="transmembrane region" description="Helical" evidence="2">
    <location>
        <begin position="6"/>
        <end position="31"/>
    </location>
</feature>
<evidence type="ECO:0000313" key="3">
    <source>
        <dbReference type="EMBL" id="MDM8333231.1"/>
    </source>
</evidence>
<comment type="caution">
    <text evidence="3">The sequence shown here is derived from an EMBL/GenBank/DDBJ whole genome shotgun (WGS) entry which is preliminary data.</text>
</comment>
<evidence type="ECO:0000256" key="1">
    <source>
        <dbReference type="SAM" id="MobiDB-lite"/>
    </source>
</evidence>
<dbReference type="EMBL" id="JAUDEO010000004">
    <property type="protein sequence ID" value="MDM8333231.1"/>
    <property type="molecule type" value="Genomic_DNA"/>
</dbReference>
<feature type="region of interest" description="Disordered" evidence="1">
    <location>
        <begin position="179"/>
        <end position="201"/>
    </location>
</feature>
<feature type="transmembrane region" description="Helical" evidence="2">
    <location>
        <begin position="43"/>
        <end position="70"/>
    </location>
</feature>
<keyword evidence="2" id="KW-1133">Transmembrane helix</keyword>
<reference evidence="3 4" key="3">
    <citation type="submission" date="2023-06" db="EMBL/GenBank/DDBJ databases">
        <authorList>
            <person name="Zeman M."/>
            <person name="Kubasova T."/>
            <person name="Jahodarova E."/>
            <person name="Nykrynova M."/>
            <person name="Rychlik I."/>
        </authorList>
    </citation>
    <scope>NUCLEOTIDE SEQUENCE [LARGE SCALE GENOMIC DNA]</scope>
    <source>
        <strain evidence="3 4">105_WCHN</strain>
    </source>
</reference>
<accession>A0ABT7VM93</accession>
<keyword evidence="2" id="KW-0472">Membrane</keyword>
<gene>
    <name evidence="3" type="ORF">QUW46_01335</name>
</gene>
<feature type="transmembrane region" description="Helical" evidence="2">
    <location>
        <begin position="109"/>
        <end position="132"/>
    </location>
</feature>
<feature type="transmembrane region" description="Helical" evidence="2">
    <location>
        <begin position="144"/>
        <end position="167"/>
    </location>
</feature>
<feature type="compositionally biased region" description="Basic and acidic residues" evidence="1">
    <location>
        <begin position="182"/>
        <end position="201"/>
    </location>
</feature>
<protein>
    <recommendedName>
        <fullName evidence="5">ECF transporter S component</fullName>
    </recommendedName>
</protein>